<evidence type="ECO:0000256" key="1">
    <source>
        <dbReference type="ARBA" id="ARBA00004651"/>
    </source>
</evidence>
<feature type="transmembrane region" description="Helical" evidence="6">
    <location>
        <begin position="134"/>
        <end position="152"/>
    </location>
</feature>
<dbReference type="KEGG" id="mrtj:KHC33_08005"/>
<sequence length="176" mass="19554">MSDNNQNHHNSGAPKYFAGLGRRIVAGIIDVVILTIIAGFGAYYLGLTEGYRMLLMMLRHEEVRTMEGVLVTSPFPGQVATFLLVTIVLIPWLYCALLESSKNQATLGKMTCRAVVTDLHGNRITFARASLRHFAKFVSGILFLSGFIAIAYTKHSQGFHDIIAACLVYYRPEKIE</sequence>
<dbReference type="InterPro" id="IPR051791">
    <property type="entry name" value="Pra-immunoreactive"/>
</dbReference>
<reference evidence="8 9" key="1">
    <citation type="submission" date="2021-05" db="EMBL/GenBank/DDBJ databases">
        <title>A novel Methanospirillum isolate from a pyrite-forming mixed culture.</title>
        <authorList>
            <person name="Bunk B."/>
            <person name="Sproer C."/>
            <person name="Spring S."/>
            <person name="Pester M."/>
        </authorList>
    </citation>
    <scope>NUCLEOTIDE SEQUENCE [LARGE SCALE GENOMIC DNA]</scope>
    <source>
        <strain evidence="8 9">J.3.6.1-F.2.7.3</strain>
    </source>
</reference>
<evidence type="ECO:0000256" key="6">
    <source>
        <dbReference type="SAM" id="Phobius"/>
    </source>
</evidence>
<keyword evidence="9" id="KW-1185">Reference proteome</keyword>
<evidence type="ECO:0000259" key="7">
    <source>
        <dbReference type="Pfam" id="PF06271"/>
    </source>
</evidence>
<protein>
    <submittedName>
        <fullName evidence="8">RDD family protein</fullName>
    </submittedName>
</protein>
<evidence type="ECO:0000256" key="2">
    <source>
        <dbReference type="ARBA" id="ARBA00022475"/>
    </source>
</evidence>
<comment type="subcellular location">
    <subcellularLocation>
        <location evidence="1">Cell membrane</location>
        <topology evidence="1">Multi-pass membrane protein</topology>
    </subcellularLocation>
</comment>
<dbReference type="Proteomes" id="UP000680656">
    <property type="component" value="Chromosome"/>
</dbReference>
<name>A0A8E7AYZ6_9EURY</name>
<feature type="transmembrane region" description="Helical" evidence="6">
    <location>
        <begin position="24"/>
        <end position="47"/>
    </location>
</feature>
<evidence type="ECO:0000256" key="4">
    <source>
        <dbReference type="ARBA" id="ARBA00022989"/>
    </source>
</evidence>
<evidence type="ECO:0000256" key="3">
    <source>
        <dbReference type="ARBA" id="ARBA00022692"/>
    </source>
</evidence>
<dbReference type="AlphaFoldDB" id="A0A8E7AYZ6"/>
<feature type="transmembrane region" description="Helical" evidence="6">
    <location>
        <begin position="68"/>
        <end position="94"/>
    </location>
</feature>
<dbReference type="EMBL" id="CP075546">
    <property type="protein sequence ID" value="QVV90412.1"/>
    <property type="molecule type" value="Genomic_DNA"/>
</dbReference>
<gene>
    <name evidence="8" type="ORF">KHC33_08005</name>
</gene>
<dbReference type="PANTHER" id="PTHR36115:SF6">
    <property type="entry name" value="PROLINE-RICH ANTIGEN HOMOLOG"/>
    <property type="match status" value="1"/>
</dbReference>
<evidence type="ECO:0000313" key="9">
    <source>
        <dbReference type="Proteomes" id="UP000680656"/>
    </source>
</evidence>
<dbReference type="InterPro" id="IPR010432">
    <property type="entry name" value="RDD"/>
</dbReference>
<keyword evidence="3 6" id="KW-0812">Transmembrane</keyword>
<dbReference type="RefSeq" id="WP_214421183.1">
    <property type="nucleotide sequence ID" value="NZ_CP075546.1"/>
</dbReference>
<keyword evidence="5 6" id="KW-0472">Membrane</keyword>
<dbReference type="PANTHER" id="PTHR36115">
    <property type="entry name" value="PROLINE-RICH ANTIGEN HOMOLOG-RELATED"/>
    <property type="match status" value="1"/>
</dbReference>
<proteinExistence type="predicted"/>
<dbReference type="Pfam" id="PF06271">
    <property type="entry name" value="RDD"/>
    <property type="match status" value="1"/>
</dbReference>
<accession>A0A8E7AYZ6</accession>
<feature type="domain" description="RDD" evidence="7">
    <location>
        <begin position="18"/>
        <end position="164"/>
    </location>
</feature>
<dbReference type="GO" id="GO:0005886">
    <property type="term" value="C:plasma membrane"/>
    <property type="evidence" value="ECO:0007669"/>
    <property type="project" value="UniProtKB-SubCell"/>
</dbReference>
<evidence type="ECO:0000313" key="8">
    <source>
        <dbReference type="EMBL" id="QVV90412.1"/>
    </source>
</evidence>
<keyword evidence="2" id="KW-1003">Cell membrane</keyword>
<keyword evidence="4 6" id="KW-1133">Transmembrane helix</keyword>
<dbReference type="GeneID" id="65568272"/>
<organism evidence="8 9">
    <name type="scientific">Methanospirillum purgamenti</name>
    <dbReference type="NCBI Taxonomy" id="2834276"/>
    <lineage>
        <taxon>Archaea</taxon>
        <taxon>Methanobacteriati</taxon>
        <taxon>Methanobacteriota</taxon>
        <taxon>Stenosarchaea group</taxon>
        <taxon>Methanomicrobia</taxon>
        <taxon>Methanomicrobiales</taxon>
        <taxon>Methanospirillaceae</taxon>
        <taxon>Methanospirillum</taxon>
    </lineage>
</organism>
<evidence type="ECO:0000256" key="5">
    <source>
        <dbReference type="ARBA" id="ARBA00023136"/>
    </source>
</evidence>